<dbReference type="EMBL" id="GBRH01247085">
    <property type="protein sequence ID" value="JAD50810.1"/>
    <property type="molecule type" value="Transcribed_RNA"/>
</dbReference>
<reference evidence="1" key="2">
    <citation type="journal article" date="2015" name="Data Brief">
        <title>Shoot transcriptome of the giant reed, Arundo donax.</title>
        <authorList>
            <person name="Barrero R.A."/>
            <person name="Guerrero F.D."/>
            <person name="Moolhuijzen P."/>
            <person name="Goolsby J.A."/>
            <person name="Tidwell J."/>
            <person name="Bellgard S.E."/>
            <person name="Bellgard M.I."/>
        </authorList>
    </citation>
    <scope>NUCLEOTIDE SEQUENCE</scope>
    <source>
        <tissue evidence="1">Shoot tissue taken approximately 20 cm above the soil surface</tissue>
    </source>
</reference>
<proteinExistence type="predicted"/>
<protein>
    <submittedName>
        <fullName evidence="1">Uncharacterized protein</fullName>
    </submittedName>
</protein>
<sequence length="78" mass="8852">MNFILNFVEDYLHPRSSSVEGDIIAMFPNPPCAQDNHGVETFATFLLHLMMRLSPPIHENSIISIWSKSTQSKISHDP</sequence>
<accession>A0A0A9APF0</accession>
<evidence type="ECO:0000313" key="1">
    <source>
        <dbReference type="EMBL" id="JAD50810.1"/>
    </source>
</evidence>
<reference evidence="1" key="1">
    <citation type="submission" date="2014-09" db="EMBL/GenBank/DDBJ databases">
        <authorList>
            <person name="Magalhaes I.L.F."/>
            <person name="Oliveira U."/>
            <person name="Santos F.R."/>
            <person name="Vidigal T.H.D.A."/>
            <person name="Brescovit A.D."/>
            <person name="Santos A.J."/>
        </authorList>
    </citation>
    <scope>NUCLEOTIDE SEQUENCE</scope>
    <source>
        <tissue evidence="1">Shoot tissue taken approximately 20 cm above the soil surface</tissue>
    </source>
</reference>
<name>A0A0A9APF0_ARUDO</name>
<dbReference type="AlphaFoldDB" id="A0A0A9APF0"/>
<organism evidence="1">
    <name type="scientific">Arundo donax</name>
    <name type="common">Giant reed</name>
    <name type="synonym">Donax arundinaceus</name>
    <dbReference type="NCBI Taxonomy" id="35708"/>
    <lineage>
        <taxon>Eukaryota</taxon>
        <taxon>Viridiplantae</taxon>
        <taxon>Streptophyta</taxon>
        <taxon>Embryophyta</taxon>
        <taxon>Tracheophyta</taxon>
        <taxon>Spermatophyta</taxon>
        <taxon>Magnoliopsida</taxon>
        <taxon>Liliopsida</taxon>
        <taxon>Poales</taxon>
        <taxon>Poaceae</taxon>
        <taxon>PACMAD clade</taxon>
        <taxon>Arundinoideae</taxon>
        <taxon>Arundineae</taxon>
        <taxon>Arundo</taxon>
    </lineage>
</organism>